<keyword evidence="2" id="KW-0472">Membrane</keyword>
<dbReference type="VEuPathDB" id="ToxoDB:BESB_000760"/>
<dbReference type="OrthoDB" id="330538at2759"/>
<dbReference type="Proteomes" id="UP000224006">
    <property type="component" value="Chromosome I"/>
</dbReference>
<reference evidence="3 4" key="1">
    <citation type="submission" date="2017-09" db="EMBL/GenBank/DDBJ databases">
        <title>Genome sequencing of Besnoitia besnoiti strain Bb-Ger1.</title>
        <authorList>
            <person name="Schares G."/>
            <person name="Venepally P."/>
            <person name="Lorenzi H.A."/>
        </authorList>
    </citation>
    <scope>NUCLEOTIDE SEQUENCE [LARGE SCALE GENOMIC DNA]</scope>
    <source>
        <strain evidence="3 4">Bb-Ger1</strain>
    </source>
</reference>
<accession>A0A2A9MKJ1</accession>
<feature type="region of interest" description="Disordered" evidence="1">
    <location>
        <begin position="1"/>
        <end position="87"/>
    </location>
</feature>
<protein>
    <recommendedName>
        <fullName evidence="5">Transmembrane protein</fullName>
    </recommendedName>
</protein>
<proteinExistence type="predicted"/>
<feature type="transmembrane region" description="Helical" evidence="2">
    <location>
        <begin position="94"/>
        <end position="116"/>
    </location>
</feature>
<dbReference type="EMBL" id="NWUJ01000001">
    <property type="protein sequence ID" value="PFH37734.1"/>
    <property type="molecule type" value="Genomic_DNA"/>
</dbReference>
<feature type="transmembrane region" description="Helical" evidence="2">
    <location>
        <begin position="154"/>
        <end position="175"/>
    </location>
</feature>
<gene>
    <name evidence="3" type="ORF">BESB_000760</name>
</gene>
<dbReference type="AlphaFoldDB" id="A0A2A9MKJ1"/>
<feature type="region of interest" description="Disordered" evidence="1">
    <location>
        <begin position="250"/>
        <end position="311"/>
    </location>
</feature>
<sequence length="311" mass="33179">MAMAHFDTFSSPVRDSSSAEDEEAPSPADADLDGHELEDLDLRDETHEAEPSAPADAIIDVDPVPPTIQPPVAARTSTDTGEEKNSKFGCRGKVSLTHVLLFLTTCCLVFIAATIACRLAVGSSPTEPAVLFVITCIVVAVGFWGVARQSRPLTLAYACLLILLTATTMICGSIETSRFRDNFEALHALNRKPGLTPDEEKQLQELSEELKVLAAFVALYFLCSALVLVTAVLTIRLHFNISEKEREQAAETGQNYAEASASEEVTGPCASQANDGHQDVPSPPETSVPLALQSTSELAPEANDNDEPAGA</sequence>
<name>A0A2A9MKJ1_BESBE</name>
<evidence type="ECO:0000256" key="2">
    <source>
        <dbReference type="SAM" id="Phobius"/>
    </source>
</evidence>
<feature type="transmembrane region" description="Helical" evidence="2">
    <location>
        <begin position="128"/>
        <end position="147"/>
    </location>
</feature>
<feature type="transmembrane region" description="Helical" evidence="2">
    <location>
        <begin position="212"/>
        <end position="235"/>
    </location>
</feature>
<evidence type="ECO:0000256" key="1">
    <source>
        <dbReference type="SAM" id="MobiDB-lite"/>
    </source>
</evidence>
<keyword evidence="2" id="KW-1133">Transmembrane helix</keyword>
<organism evidence="3 4">
    <name type="scientific">Besnoitia besnoiti</name>
    <name type="common">Apicomplexan protozoan</name>
    <dbReference type="NCBI Taxonomy" id="94643"/>
    <lineage>
        <taxon>Eukaryota</taxon>
        <taxon>Sar</taxon>
        <taxon>Alveolata</taxon>
        <taxon>Apicomplexa</taxon>
        <taxon>Conoidasida</taxon>
        <taxon>Coccidia</taxon>
        <taxon>Eucoccidiorida</taxon>
        <taxon>Eimeriorina</taxon>
        <taxon>Sarcocystidae</taxon>
        <taxon>Besnoitia</taxon>
    </lineage>
</organism>
<evidence type="ECO:0008006" key="5">
    <source>
        <dbReference type="Google" id="ProtNLM"/>
    </source>
</evidence>
<dbReference type="RefSeq" id="XP_029221743.1">
    <property type="nucleotide sequence ID" value="XM_029358831.1"/>
</dbReference>
<dbReference type="GeneID" id="40305139"/>
<keyword evidence="4" id="KW-1185">Reference proteome</keyword>
<evidence type="ECO:0000313" key="4">
    <source>
        <dbReference type="Proteomes" id="UP000224006"/>
    </source>
</evidence>
<keyword evidence="2" id="KW-0812">Transmembrane</keyword>
<comment type="caution">
    <text evidence="3">The sequence shown here is derived from an EMBL/GenBank/DDBJ whole genome shotgun (WGS) entry which is preliminary data.</text>
</comment>
<dbReference type="KEGG" id="bbes:BESB_000760"/>
<evidence type="ECO:0000313" key="3">
    <source>
        <dbReference type="EMBL" id="PFH37734.1"/>
    </source>
</evidence>